<name>A0ABV8GXC4_9BACI</name>
<dbReference type="Proteomes" id="UP001595772">
    <property type="component" value="Unassembled WGS sequence"/>
</dbReference>
<sequence length="226" mass="26245">MIDSMDIFAKLDGILTKEAIDKALNGEHVNEWQRASYPVIINYFANSAGKHSEKNWVKRIAFTYSWLQSVPKSATPSTIDENFITMEKHFLHAKLKKIKFIDSEEEKIVRFKKKQYNLNEFLIPVSSMIYEKENIASQLPTLTKILHFMFPQVFPMFEKNVCEKIFGSSFQSYNRYYNYMEGLKTYMNDGANAVYIERIAEKQGISPLYLIDLTLSSNSDDKTPDA</sequence>
<dbReference type="EMBL" id="JBHSAO010000004">
    <property type="protein sequence ID" value="MFC4023526.1"/>
    <property type="molecule type" value="Genomic_DNA"/>
</dbReference>
<accession>A0ABV8GXC4</accession>
<protein>
    <submittedName>
        <fullName evidence="1">Uncharacterized protein</fullName>
    </submittedName>
</protein>
<dbReference type="RefSeq" id="WP_379496034.1">
    <property type="nucleotide sequence ID" value="NZ_JBHSAO010000004.1"/>
</dbReference>
<reference evidence="2" key="1">
    <citation type="journal article" date="2019" name="Int. J. Syst. Evol. Microbiol.">
        <title>The Global Catalogue of Microorganisms (GCM) 10K type strain sequencing project: providing services to taxonomists for standard genome sequencing and annotation.</title>
        <authorList>
            <consortium name="The Broad Institute Genomics Platform"/>
            <consortium name="The Broad Institute Genome Sequencing Center for Infectious Disease"/>
            <person name="Wu L."/>
            <person name="Ma J."/>
        </authorList>
    </citation>
    <scope>NUCLEOTIDE SEQUENCE [LARGE SCALE GENOMIC DNA]</scope>
    <source>
        <strain evidence="2">IBRC-M 10703</strain>
    </source>
</reference>
<gene>
    <name evidence="1" type="ORF">ACFOUV_06790</name>
</gene>
<organism evidence="1 2">
    <name type="scientific">Oceanobacillus longus</name>
    <dbReference type="NCBI Taxonomy" id="930120"/>
    <lineage>
        <taxon>Bacteria</taxon>
        <taxon>Bacillati</taxon>
        <taxon>Bacillota</taxon>
        <taxon>Bacilli</taxon>
        <taxon>Bacillales</taxon>
        <taxon>Bacillaceae</taxon>
        <taxon>Oceanobacillus</taxon>
    </lineage>
</organism>
<comment type="caution">
    <text evidence="1">The sequence shown here is derived from an EMBL/GenBank/DDBJ whole genome shotgun (WGS) entry which is preliminary data.</text>
</comment>
<proteinExistence type="predicted"/>
<keyword evidence="2" id="KW-1185">Reference proteome</keyword>
<evidence type="ECO:0000313" key="1">
    <source>
        <dbReference type="EMBL" id="MFC4023526.1"/>
    </source>
</evidence>
<evidence type="ECO:0000313" key="2">
    <source>
        <dbReference type="Proteomes" id="UP001595772"/>
    </source>
</evidence>